<dbReference type="PANTHER" id="PTHR38479">
    <property type="entry name" value="LMO0824 PROTEIN"/>
    <property type="match status" value="1"/>
</dbReference>
<evidence type="ECO:0000313" key="2">
    <source>
        <dbReference type="EMBL" id="MEU8135495.1"/>
    </source>
</evidence>
<organism evidence="2 3">
    <name type="scientific">Streptodolium elevatio</name>
    <dbReference type="NCBI Taxonomy" id="3157996"/>
    <lineage>
        <taxon>Bacteria</taxon>
        <taxon>Bacillati</taxon>
        <taxon>Actinomycetota</taxon>
        <taxon>Actinomycetes</taxon>
        <taxon>Kitasatosporales</taxon>
        <taxon>Streptomycetaceae</taxon>
        <taxon>Streptodolium</taxon>
    </lineage>
</organism>
<accession>A0ABV3DIB6</accession>
<evidence type="ECO:0000256" key="1">
    <source>
        <dbReference type="SAM" id="MobiDB-lite"/>
    </source>
</evidence>
<dbReference type="PANTHER" id="PTHR38479:SF2">
    <property type="entry name" value="WINGED HELIX DNA-BINDING DOMAIN-CONTAINING PROTEIN"/>
    <property type="match status" value="1"/>
</dbReference>
<dbReference type="EMBL" id="JBEZFP010000044">
    <property type="protein sequence ID" value="MEU8135495.1"/>
    <property type="molecule type" value="Genomic_DNA"/>
</dbReference>
<feature type="region of interest" description="Disordered" evidence="1">
    <location>
        <begin position="243"/>
        <end position="270"/>
    </location>
</feature>
<dbReference type="GO" id="GO:0003677">
    <property type="term" value="F:DNA binding"/>
    <property type="evidence" value="ECO:0007669"/>
    <property type="project" value="UniProtKB-KW"/>
</dbReference>
<keyword evidence="3" id="KW-1185">Reference proteome</keyword>
<sequence length="364" mass="38767">MTTKQTMRALRLARARAQALAGGVREHTAAGVVRRVFAIQAQDAVAADLGVRVRADGVSAAEVRAAYEDERSIATGWFMRGTLHTVPAEDLRWLLGVFGARNEAANARRYRELDLDEALRERAARVIREAVATHGPLTRGELAERLAAIGVPPSGQAPFHLIRHAALVGVVCHGPRRAGEGTFVLLDDWIPAHGRGPQGDAAAAELALRYARAHGPADAEDFAHWSGLPLSLARRAWAAGPAKTLRPEDAAPDEGEAGDRVDGRGAVGGGDPVGPDVRLLPAYDDYLLAYRDRRLVVPPAHERDVWPGGGVIRPVVLADGVAVGTWGRKGHEVRTAAFDSWGPSLARVIEKESSAVSEFLSGGA</sequence>
<keyword evidence="2" id="KW-0238">DNA-binding</keyword>
<reference evidence="2 3" key="1">
    <citation type="submission" date="2024-06" db="EMBL/GenBank/DDBJ databases">
        <title>The Natural Products Discovery Center: Release of the First 8490 Sequenced Strains for Exploring Actinobacteria Biosynthetic Diversity.</title>
        <authorList>
            <person name="Kalkreuter E."/>
            <person name="Kautsar S.A."/>
            <person name="Yang D."/>
            <person name="Bader C.D."/>
            <person name="Teijaro C.N."/>
            <person name="Fluegel L."/>
            <person name="Davis C.M."/>
            <person name="Simpson J.R."/>
            <person name="Lauterbach L."/>
            <person name="Steele A.D."/>
            <person name="Gui C."/>
            <person name="Meng S."/>
            <person name="Li G."/>
            <person name="Viehrig K."/>
            <person name="Ye F."/>
            <person name="Su P."/>
            <person name="Kiefer A.F."/>
            <person name="Nichols A."/>
            <person name="Cepeda A.J."/>
            <person name="Yan W."/>
            <person name="Fan B."/>
            <person name="Jiang Y."/>
            <person name="Adhikari A."/>
            <person name="Zheng C.-J."/>
            <person name="Schuster L."/>
            <person name="Cowan T.M."/>
            <person name="Smanski M.J."/>
            <person name="Chevrette M.G."/>
            <person name="De Carvalho L.P.S."/>
            <person name="Shen B."/>
        </authorList>
    </citation>
    <scope>NUCLEOTIDE SEQUENCE [LARGE SCALE GENOMIC DNA]</scope>
    <source>
        <strain evidence="2 3">NPDC048946</strain>
    </source>
</reference>
<gene>
    <name evidence="2" type="ORF">AB0C36_18475</name>
</gene>
<dbReference type="InterPro" id="IPR009351">
    <property type="entry name" value="AlkZ-like"/>
</dbReference>
<name>A0ABV3DIB6_9ACTN</name>
<comment type="caution">
    <text evidence="2">The sequence shown here is derived from an EMBL/GenBank/DDBJ whole genome shotgun (WGS) entry which is preliminary data.</text>
</comment>
<dbReference type="Pfam" id="PF06224">
    <property type="entry name" value="AlkZ-like"/>
    <property type="match status" value="1"/>
</dbReference>
<evidence type="ECO:0000313" key="3">
    <source>
        <dbReference type="Proteomes" id="UP001551482"/>
    </source>
</evidence>
<proteinExistence type="predicted"/>
<dbReference type="Proteomes" id="UP001551482">
    <property type="component" value="Unassembled WGS sequence"/>
</dbReference>
<protein>
    <submittedName>
        <fullName evidence="2">Winged helix DNA-binding domain-containing protein</fullName>
    </submittedName>
</protein>